<dbReference type="OrthoDB" id="1495526at2"/>
<dbReference type="HOGENOM" id="CLU_1925522_0_0_10"/>
<keyword evidence="2" id="KW-1185">Reference proteome</keyword>
<proteinExistence type="predicted"/>
<reference key="1">
    <citation type="submission" date="2010-11" db="EMBL/GenBank/DDBJ databases">
        <title>The complete genome of Paludibacter propionicigenes DSM 17365.</title>
        <authorList>
            <consortium name="US DOE Joint Genome Institute (JGI-PGF)"/>
            <person name="Lucas S."/>
            <person name="Copeland A."/>
            <person name="Lapidus A."/>
            <person name="Bruce D."/>
            <person name="Goodwin L."/>
            <person name="Pitluck S."/>
            <person name="Kyrpides N."/>
            <person name="Mavromatis K."/>
            <person name="Ivanova N."/>
            <person name="Munk A.C."/>
            <person name="Brettin T."/>
            <person name="Detter J.C."/>
            <person name="Han C."/>
            <person name="Tapia R."/>
            <person name="Land M."/>
            <person name="Hauser L."/>
            <person name="Markowitz V."/>
            <person name="Cheng J.-F."/>
            <person name="Hugenholtz P."/>
            <person name="Woyke T."/>
            <person name="Wu D."/>
            <person name="Gronow S."/>
            <person name="Wellnitz S."/>
            <person name="Brambilla E."/>
            <person name="Klenk H.-P."/>
            <person name="Eisen J.A."/>
        </authorList>
    </citation>
    <scope>NUCLEOTIDE SEQUENCE</scope>
    <source>
        <strain>WB4</strain>
    </source>
</reference>
<dbReference type="AlphaFoldDB" id="E4T271"/>
<protein>
    <submittedName>
        <fullName evidence="1">Uncharacterized protein</fullName>
    </submittedName>
</protein>
<gene>
    <name evidence="1" type="ordered locus">Palpr_0659</name>
</gene>
<dbReference type="STRING" id="694427.Palpr_0659"/>
<dbReference type="InterPro" id="IPR023162">
    <property type="entry name" value="Apc36109-like_dom_sf"/>
</dbReference>
<reference evidence="1 2" key="2">
    <citation type="journal article" date="2011" name="Stand. Genomic Sci.">
        <title>Complete genome sequence of Paludibacter propionicigenes type strain (WB4).</title>
        <authorList>
            <person name="Gronow S."/>
            <person name="Munk C."/>
            <person name="Lapidus A."/>
            <person name="Nolan M."/>
            <person name="Lucas S."/>
            <person name="Hammon N."/>
            <person name="Deshpande S."/>
            <person name="Cheng J.F."/>
            <person name="Tapia R."/>
            <person name="Han C."/>
            <person name="Goodwin L."/>
            <person name="Pitluck S."/>
            <person name="Liolios K."/>
            <person name="Ivanova N."/>
            <person name="Mavromatis K."/>
            <person name="Mikhailova N."/>
            <person name="Pati A."/>
            <person name="Chen A."/>
            <person name="Palaniappan K."/>
            <person name="Land M."/>
            <person name="Hauser L."/>
            <person name="Chang Y.J."/>
            <person name="Jeffries C.D."/>
            <person name="Brambilla E."/>
            <person name="Rohde M."/>
            <person name="Goker M."/>
            <person name="Detter J.C."/>
            <person name="Woyke T."/>
            <person name="Bristow J."/>
            <person name="Eisen J.A."/>
            <person name="Markowitz V."/>
            <person name="Hugenholtz P."/>
            <person name="Kyrpides N.C."/>
            <person name="Klenk H.P."/>
        </authorList>
    </citation>
    <scope>NUCLEOTIDE SEQUENCE [LARGE SCALE GENOMIC DNA]</scope>
    <source>
        <strain evidence="2">DSM 17365 / JCM 13257 / WB4</strain>
    </source>
</reference>
<dbReference type="RefSeq" id="WP_013444184.1">
    <property type="nucleotide sequence ID" value="NC_014734.1"/>
</dbReference>
<dbReference type="SUPFAM" id="SSF116922">
    <property type="entry name" value="YugE-like"/>
    <property type="match status" value="1"/>
</dbReference>
<evidence type="ECO:0000313" key="1">
    <source>
        <dbReference type="EMBL" id="ADQ78815.1"/>
    </source>
</evidence>
<sequence length="131" mass="15476">MENRESDKTTTMRDNKIQNNFDQHYSESMKEQLFALDLASVKSKQGDRFTQLRTIINKHDPIGLISDGAPEDEYEPEVKTIIVQLDTEMTEQQVHDLIYQEFIRWFEDESTVGSKEYYSGLAKDIYDWTRK</sequence>
<dbReference type="KEGG" id="ppn:Palpr_0659"/>
<dbReference type="Proteomes" id="UP000008718">
    <property type="component" value="Chromosome"/>
</dbReference>
<name>E4T271_PALPW</name>
<organism evidence="1 2">
    <name type="scientific">Paludibacter propionicigenes (strain DSM 17365 / JCM 13257 / WB4)</name>
    <dbReference type="NCBI Taxonomy" id="694427"/>
    <lineage>
        <taxon>Bacteria</taxon>
        <taxon>Pseudomonadati</taxon>
        <taxon>Bacteroidota</taxon>
        <taxon>Bacteroidia</taxon>
        <taxon>Bacteroidales</taxon>
        <taxon>Paludibacteraceae</taxon>
        <taxon>Paludibacter</taxon>
    </lineage>
</organism>
<evidence type="ECO:0000313" key="2">
    <source>
        <dbReference type="Proteomes" id="UP000008718"/>
    </source>
</evidence>
<dbReference type="EMBL" id="CP002345">
    <property type="protein sequence ID" value="ADQ78815.1"/>
    <property type="molecule type" value="Genomic_DNA"/>
</dbReference>
<accession>E4T271</accession>
<dbReference type="Gene3D" id="1.10.340.20">
    <property type="entry name" value="Apc36109-like domain"/>
    <property type="match status" value="1"/>
</dbReference>